<sequence>MPNKKGNLGMGTSIIAILIAMGALLAQFYPGFDFVDRDDPVVGILDPDLDEQVFGMITIRGLIYENSNYSISIRINGTEIGTTLPFLWNSSTISDGNYTLSILVIDVAFNQGEDSINISIINDFEWDSDHDGLGDREEQKLGTNPWQIDSDTDSFSDGYEVSYGSDPLNSSDRPLFYEAEFNELVKNLDGNVTLIHQLISWSHGNSSILDQLILSAEKNATLVQNLFYWGQRNASLIQDLLVWSSGNASLIQHLMDWSVGNATLISNLIATSYTDLIQNLLLWLEGNATLIQRLTESLDGNATLLENLVSWSNSNASLMLSLLDWCAENATLLQNVILWTESNATLLQNHLASSENLGGNITRLWYKQYFGALMPDSADTLKTASELNITFTITGNETTYLNFNSGNVALGNTYNMKVFFMLDDVLIPNPQAFVQSSSGTIADYTSISLQHVISGLDAGIHTITIQFMSNNQFCYLSKNSLMLLTFSS</sequence>
<evidence type="ECO:0000313" key="6">
    <source>
        <dbReference type="Proteomes" id="UP001208689"/>
    </source>
</evidence>
<evidence type="ECO:0000256" key="4">
    <source>
        <dbReference type="ARBA" id="ARBA00022837"/>
    </source>
</evidence>
<accession>A0ABY6HX15</accession>
<keyword evidence="3" id="KW-0732">Signal</keyword>
<comment type="subcellular location">
    <subcellularLocation>
        <location evidence="1">Secreted</location>
    </subcellularLocation>
</comment>
<keyword evidence="6" id="KW-1185">Reference proteome</keyword>
<organism evidence="5 6">
    <name type="scientific">Candidatus Lokiarchaeum ossiferum</name>
    <dbReference type="NCBI Taxonomy" id="2951803"/>
    <lineage>
        <taxon>Archaea</taxon>
        <taxon>Promethearchaeati</taxon>
        <taxon>Promethearchaeota</taxon>
        <taxon>Promethearchaeia</taxon>
        <taxon>Promethearchaeales</taxon>
        <taxon>Promethearchaeaceae</taxon>
        <taxon>Candidatus Lokiarchaeum</taxon>
    </lineage>
</organism>
<protein>
    <submittedName>
        <fullName evidence="5">Uncharacterized protein</fullName>
    </submittedName>
</protein>
<dbReference type="EMBL" id="CP104013">
    <property type="protein sequence ID" value="UYP47104.1"/>
    <property type="molecule type" value="Genomic_DNA"/>
</dbReference>
<keyword evidence="4" id="KW-0106">Calcium</keyword>
<dbReference type="Proteomes" id="UP001208689">
    <property type="component" value="Chromosome"/>
</dbReference>
<dbReference type="Pfam" id="PF18884">
    <property type="entry name" value="TSP3_bac"/>
    <property type="match status" value="2"/>
</dbReference>
<evidence type="ECO:0000256" key="1">
    <source>
        <dbReference type="ARBA" id="ARBA00004613"/>
    </source>
</evidence>
<name>A0ABY6HX15_9ARCH</name>
<evidence type="ECO:0000313" key="5">
    <source>
        <dbReference type="EMBL" id="UYP47104.1"/>
    </source>
</evidence>
<proteinExistence type="predicted"/>
<keyword evidence="2" id="KW-0964">Secreted</keyword>
<reference evidence="5" key="1">
    <citation type="submission" date="2022-09" db="EMBL/GenBank/DDBJ databases">
        <title>Actin cytoskeleton and complex cell architecture in an #Asgard archaeon.</title>
        <authorList>
            <person name="Ponce Toledo R.I."/>
            <person name="Schleper C."/>
            <person name="Rodrigues Oliveira T."/>
            <person name="Wollweber F."/>
            <person name="Xu J."/>
            <person name="Rittmann S."/>
            <person name="Klingl A."/>
            <person name="Pilhofer M."/>
        </authorList>
    </citation>
    <scope>NUCLEOTIDE SEQUENCE</scope>
    <source>
        <strain evidence="5">B-35</strain>
    </source>
</reference>
<dbReference type="InterPro" id="IPR059100">
    <property type="entry name" value="TSP3_bac"/>
</dbReference>
<evidence type="ECO:0000256" key="3">
    <source>
        <dbReference type="ARBA" id="ARBA00022729"/>
    </source>
</evidence>
<gene>
    <name evidence="5" type="ORF">NEF87_003389</name>
</gene>
<evidence type="ECO:0000256" key="2">
    <source>
        <dbReference type="ARBA" id="ARBA00022525"/>
    </source>
</evidence>